<gene>
    <name evidence="9" type="ORF">HARCEL1_05405</name>
</gene>
<feature type="binding site" evidence="8">
    <location>
        <position position="175"/>
    </location>
    <ligand>
        <name>Zn(2+)</name>
        <dbReference type="ChEBI" id="CHEBI:29105"/>
        <label>2</label>
    </ligand>
</feature>
<evidence type="ECO:0000256" key="1">
    <source>
        <dbReference type="ARBA" id="ARBA00006272"/>
    </source>
</evidence>
<evidence type="ECO:0000256" key="8">
    <source>
        <dbReference type="PIRSR" id="PIRSR001123-2"/>
    </source>
</evidence>
<dbReference type="Proteomes" id="UP000244727">
    <property type="component" value="Chromosome"/>
</dbReference>
<proteinExistence type="inferred from homology"/>
<dbReference type="Pfam" id="PF05343">
    <property type="entry name" value="Peptidase_M42"/>
    <property type="match status" value="1"/>
</dbReference>
<keyword evidence="5" id="KW-0378">Hydrolase</keyword>
<dbReference type="SUPFAM" id="SSF53187">
    <property type="entry name" value="Zn-dependent exopeptidases"/>
    <property type="match status" value="1"/>
</dbReference>
<keyword evidence="4 8" id="KW-0479">Metal-binding</keyword>
<keyword evidence="10" id="KW-1185">Reference proteome</keyword>
<dbReference type="Gene3D" id="3.40.630.10">
    <property type="entry name" value="Zn peptidases"/>
    <property type="match status" value="1"/>
</dbReference>
<comment type="similarity">
    <text evidence="1 6">Belongs to the peptidase M42 family.</text>
</comment>
<dbReference type="PANTHER" id="PTHR32481:SF0">
    <property type="entry name" value="AMINOPEPTIDASE YPDE-RELATED"/>
    <property type="match status" value="1"/>
</dbReference>
<dbReference type="GeneID" id="36511922"/>
<feature type="binding site" evidence="8">
    <location>
        <position position="175"/>
    </location>
    <ligand>
        <name>Zn(2+)</name>
        <dbReference type="ChEBI" id="CHEBI:29105"/>
        <label>1</label>
    </ligand>
</feature>
<dbReference type="KEGG" id="harc:HARCEL1_05405"/>
<dbReference type="GO" id="GO:0006508">
    <property type="term" value="P:proteolysis"/>
    <property type="evidence" value="ECO:0007669"/>
    <property type="project" value="UniProtKB-KW"/>
</dbReference>
<evidence type="ECO:0000256" key="4">
    <source>
        <dbReference type="ARBA" id="ARBA00022723"/>
    </source>
</evidence>
<feature type="binding site" evidence="8">
    <location>
        <position position="230"/>
    </location>
    <ligand>
        <name>Zn(2+)</name>
        <dbReference type="ChEBI" id="CHEBI:29105"/>
        <label>1</label>
    </ligand>
</feature>
<evidence type="ECO:0000256" key="7">
    <source>
        <dbReference type="PIRSR" id="PIRSR001123-1"/>
    </source>
</evidence>
<protein>
    <submittedName>
        <fullName evidence="9">Endoglucanase</fullName>
    </submittedName>
</protein>
<feature type="active site" description="Proton acceptor" evidence="7">
    <location>
        <position position="207"/>
    </location>
</feature>
<dbReference type="InterPro" id="IPR023367">
    <property type="entry name" value="Peptidase_M42_dom2"/>
</dbReference>
<dbReference type="InterPro" id="IPR051464">
    <property type="entry name" value="Peptidase_M42_aminopept"/>
</dbReference>
<dbReference type="GO" id="GO:0046872">
    <property type="term" value="F:metal ion binding"/>
    <property type="evidence" value="ECO:0007669"/>
    <property type="project" value="UniProtKB-UniRule"/>
</dbReference>
<organism evidence="9 10">
    <name type="scientific">Halococcoides cellulosivorans</name>
    <dbReference type="NCBI Taxonomy" id="1679096"/>
    <lineage>
        <taxon>Archaea</taxon>
        <taxon>Methanobacteriati</taxon>
        <taxon>Methanobacteriota</taxon>
        <taxon>Stenosarchaea group</taxon>
        <taxon>Halobacteria</taxon>
        <taxon>Halobacteriales</taxon>
        <taxon>Haloarculaceae</taxon>
        <taxon>Halococcoides</taxon>
    </lineage>
</organism>
<dbReference type="GO" id="GO:0004177">
    <property type="term" value="F:aminopeptidase activity"/>
    <property type="evidence" value="ECO:0007669"/>
    <property type="project" value="UniProtKB-UniRule"/>
</dbReference>
<dbReference type="Gene3D" id="2.40.30.40">
    <property type="entry name" value="Peptidase M42, domain 2"/>
    <property type="match status" value="1"/>
</dbReference>
<dbReference type="SUPFAM" id="SSF101821">
    <property type="entry name" value="Aminopeptidase/glucanase lid domain"/>
    <property type="match status" value="1"/>
</dbReference>
<evidence type="ECO:0000313" key="10">
    <source>
        <dbReference type="Proteomes" id="UP000244727"/>
    </source>
</evidence>
<evidence type="ECO:0000256" key="2">
    <source>
        <dbReference type="ARBA" id="ARBA00022438"/>
    </source>
</evidence>
<name>A0A2R4X077_9EURY</name>
<evidence type="ECO:0000256" key="6">
    <source>
        <dbReference type="PIRNR" id="PIRNR001123"/>
    </source>
</evidence>
<dbReference type="InterPro" id="IPR008007">
    <property type="entry name" value="Peptidase_M42"/>
</dbReference>
<dbReference type="AlphaFoldDB" id="A0A2R4X077"/>
<feature type="binding site" evidence="8">
    <location>
        <position position="208"/>
    </location>
    <ligand>
        <name>Zn(2+)</name>
        <dbReference type="ChEBI" id="CHEBI:29105"/>
        <label>2</label>
    </ligand>
</feature>
<dbReference type="RefSeq" id="WP_108381548.1">
    <property type="nucleotide sequence ID" value="NZ_CP028858.1"/>
</dbReference>
<feature type="binding site" evidence="8">
    <location>
        <position position="64"/>
    </location>
    <ligand>
        <name>Zn(2+)</name>
        <dbReference type="ChEBI" id="CHEBI:29105"/>
        <label>1</label>
    </ligand>
</feature>
<dbReference type="PANTHER" id="PTHR32481">
    <property type="entry name" value="AMINOPEPTIDASE"/>
    <property type="match status" value="1"/>
</dbReference>
<reference evidence="9 10" key="1">
    <citation type="submission" date="2018-04" db="EMBL/GenBank/DDBJ databases">
        <title>Halococcoides cellulosivorans gen. nov., sp. nov., an extremely halophilic cellulose-utilizing haloarchaeon from hypersaline lakes.</title>
        <authorList>
            <person name="Sorokin D.Y."/>
            <person name="Toshchakov S.V."/>
            <person name="Samarov N.I."/>
            <person name="Korzhenkov A."/>
            <person name="Kublanov I.V."/>
        </authorList>
    </citation>
    <scope>NUCLEOTIDE SEQUENCE [LARGE SCALE GENOMIC DNA]</scope>
    <source>
        <strain evidence="9 10">HArcel1</strain>
    </source>
</reference>
<evidence type="ECO:0000256" key="3">
    <source>
        <dbReference type="ARBA" id="ARBA00022670"/>
    </source>
</evidence>
<comment type="cofactor">
    <cofactor evidence="8">
        <name>a divalent metal cation</name>
        <dbReference type="ChEBI" id="CHEBI:60240"/>
    </cofactor>
    <text evidence="8">Binds 2 divalent metal cations per subunit.</text>
</comment>
<feature type="binding site" evidence="8">
    <location>
        <position position="317"/>
    </location>
    <ligand>
        <name>Zn(2+)</name>
        <dbReference type="ChEBI" id="CHEBI:29105"/>
        <label>2</label>
    </ligand>
</feature>
<dbReference type="EMBL" id="CP028858">
    <property type="protein sequence ID" value="AWB27179.1"/>
    <property type="molecule type" value="Genomic_DNA"/>
</dbReference>
<sequence>MDQRRRAFLDDLLATTGPSGYEDRVQSVWTDAVEPIADRVETDAYGNAVATIDNGGPLLAIVGHADEIGYIVRDVTDDGFLRIDRIGGADSTVSRGQHVTVETAGGPIPGVIGQTAIHLRDADDDGVPDIDEQHVDIGASDGDEASELVDRGDPVVIDQRVRELAGTRLAARGLDNRVGVWTAAETLRAAADRDLDVSVAAVSTVQEELGIKGAAMVGFDLDPDAAIAVDVTHATDQPVSPADRSNGIDLGDGPVVTRGSSNHPALVEAVRSTADAIDQSVQLQAAGIRTGTDADAFYTARGGIPALNVGLPNRYMHTPVEVIDTTDLVAIPELLATTAERAGERLPIERPGR</sequence>
<accession>A0A2R4X077</accession>
<evidence type="ECO:0000313" key="9">
    <source>
        <dbReference type="EMBL" id="AWB27179.1"/>
    </source>
</evidence>
<keyword evidence="2" id="KW-0031">Aminopeptidase</keyword>
<dbReference type="PIRSF" id="PIRSF001123">
    <property type="entry name" value="PepA_GA"/>
    <property type="match status" value="1"/>
</dbReference>
<keyword evidence="3" id="KW-0645">Protease</keyword>
<evidence type="ECO:0000256" key="5">
    <source>
        <dbReference type="ARBA" id="ARBA00022801"/>
    </source>
</evidence>